<gene>
    <name evidence="2" type="ORF">BECKFW1821B_GA0114236_10437</name>
</gene>
<feature type="transmembrane region" description="Helical" evidence="1">
    <location>
        <begin position="196"/>
        <end position="215"/>
    </location>
</feature>
<feature type="transmembrane region" description="Helical" evidence="1">
    <location>
        <begin position="347"/>
        <end position="365"/>
    </location>
</feature>
<feature type="transmembrane region" description="Helical" evidence="1">
    <location>
        <begin position="470"/>
        <end position="489"/>
    </location>
</feature>
<feature type="transmembrane region" description="Helical" evidence="1">
    <location>
        <begin position="64"/>
        <end position="79"/>
    </location>
</feature>
<organism evidence="2">
    <name type="scientific">Candidatus Kentrum sp. FW</name>
    <dbReference type="NCBI Taxonomy" id="2126338"/>
    <lineage>
        <taxon>Bacteria</taxon>
        <taxon>Pseudomonadati</taxon>
        <taxon>Pseudomonadota</taxon>
        <taxon>Gammaproteobacteria</taxon>
        <taxon>Candidatus Kentrum</taxon>
    </lineage>
</organism>
<keyword evidence="1" id="KW-1133">Transmembrane helix</keyword>
<feature type="transmembrane region" description="Helical" evidence="1">
    <location>
        <begin position="408"/>
        <end position="432"/>
    </location>
</feature>
<name>A0A450SXG0_9GAMM</name>
<keyword evidence="1" id="KW-0812">Transmembrane</keyword>
<reference evidence="2" key="1">
    <citation type="submission" date="2019-02" db="EMBL/GenBank/DDBJ databases">
        <authorList>
            <person name="Gruber-Vodicka R. H."/>
            <person name="Seah K. B. B."/>
        </authorList>
    </citation>
    <scope>NUCLEOTIDE SEQUENCE</scope>
    <source>
        <strain evidence="2">BECK_BZ106</strain>
    </source>
</reference>
<feature type="transmembrane region" description="Helical" evidence="1">
    <location>
        <begin position="29"/>
        <end position="52"/>
    </location>
</feature>
<dbReference type="EMBL" id="CAADFD010000043">
    <property type="protein sequence ID" value="VFJ58703.1"/>
    <property type="molecule type" value="Genomic_DNA"/>
</dbReference>
<feature type="transmembrane region" description="Helical" evidence="1">
    <location>
        <begin position="133"/>
        <end position="158"/>
    </location>
</feature>
<feature type="transmembrane region" description="Helical" evidence="1">
    <location>
        <begin position="312"/>
        <end position="335"/>
    </location>
</feature>
<accession>A0A450SXG0</accession>
<feature type="transmembrane region" description="Helical" evidence="1">
    <location>
        <begin position="170"/>
        <end position="190"/>
    </location>
</feature>
<feature type="transmembrane region" description="Helical" evidence="1">
    <location>
        <begin position="444"/>
        <end position="464"/>
    </location>
</feature>
<protein>
    <submittedName>
        <fullName evidence="2">Uncharacterized protein</fullName>
    </submittedName>
</protein>
<feature type="transmembrane region" description="Helical" evidence="1">
    <location>
        <begin position="106"/>
        <end position="127"/>
    </location>
</feature>
<proteinExistence type="predicted"/>
<feature type="transmembrane region" description="Helical" evidence="1">
    <location>
        <begin position="250"/>
        <end position="270"/>
    </location>
</feature>
<evidence type="ECO:0000256" key="1">
    <source>
        <dbReference type="SAM" id="Phobius"/>
    </source>
</evidence>
<feature type="transmembrane region" description="Helical" evidence="1">
    <location>
        <begin position="227"/>
        <end position="244"/>
    </location>
</feature>
<sequence>MKSQSAIKTPLYGEFDRCLVDFIHIPESILNQLFAALFLTMAGVFVIVNAILWDALVLRHSEQVMLACLAILLIVYTISRHLNSVIWGLALVYGLILIMVYSRQQWLVSMVHVFSAFCLLYTVRFLRMERRQWAAALLMAILGTVVVLPASCSLFDMMHLIHAGQLHQDMLFHASIAAMIKHYGIASTGLNGLVEIPYHVFSHVLMAGLSLLSGVATIEVYGIAKTALFVPVLIYSAVACRAMLDKAGQGNVLLSWSLVCILLTLLPVLLKPWGLWEHYFASESYQISLSLFLLGLPLLFKARLTVSDLLLILFLTAFISGAKISVGLIYAGLWLSRAIFVRGVPMTFVLIGALSAITVAVFVVFEPVAAAGKSMEIDPFDFIRNYSANGSSLGELTPDASFHTVIKAIWAILSFFLYHFLLSWIVIGYVVYTRGMRGLLNQPVSLYSLVAVGAGGMIVSLFALPGGSVYYFSNVALFVALPSVVALLLHWADDLPMKNATILVSGIILIAVSTNHNWRECNRFDQPSNPLIDALTRIRDASSVNLVVKLDPEAEINNPISRCIARPFVFPAVSERPWIGVITANDDCLYHDYGYAQYGITDSRQQVTAQPQLLPGMRTRNMTAVLHDIGSKNGTLDEQPKSR</sequence>
<feature type="transmembrane region" description="Helical" evidence="1">
    <location>
        <begin position="85"/>
        <end position="101"/>
    </location>
</feature>
<dbReference type="AlphaFoldDB" id="A0A450SXG0"/>
<keyword evidence="1" id="KW-0472">Membrane</keyword>
<evidence type="ECO:0000313" key="2">
    <source>
        <dbReference type="EMBL" id="VFJ58703.1"/>
    </source>
</evidence>